<evidence type="ECO:0000313" key="3">
    <source>
        <dbReference type="Proteomes" id="UP000198243"/>
    </source>
</evidence>
<organism evidence="2 3">
    <name type="scientific">Micromonospora coriariae</name>
    <dbReference type="NCBI Taxonomy" id="285665"/>
    <lineage>
        <taxon>Bacteria</taxon>
        <taxon>Bacillati</taxon>
        <taxon>Actinomycetota</taxon>
        <taxon>Actinomycetes</taxon>
        <taxon>Micromonosporales</taxon>
        <taxon>Micromonosporaceae</taxon>
        <taxon>Micromonospora</taxon>
    </lineage>
</organism>
<accession>A0A1C4VSH9</accession>
<feature type="region of interest" description="Disordered" evidence="1">
    <location>
        <begin position="156"/>
        <end position="227"/>
    </location>
</feature>
<evidence type="ECO:0000313" key="2">
    <source>
        <dbReference type="EMBL" id="SCE86775.1"/>
    </source>
</evidence>
<dbReference type="Proteomes" id="UP000198243">
    <property type="component" value="Chromosome I"/>
</dbReference>
<reference evidence="3" key="1">
    <citation type="submission" date="2016-06" db="EMBL/GenBank/DDBJ databases">
        <authorList>
            <person name="Varghese N."/>
            <person name="Submissions Spin"/>
        </authorList>
    </citation>
    <scope>NUCLEOTIDE SEQUENCE [LARGE SCALE GENOMIC DNA]</scope>
    <source>
        <strain evidence="3">DSM 44875</strain>
    </source>
</reference>
<dbReference type="EMBL" id="LT607412">
    <property type="protein sequence ID" value="SCE86775.1"/>
    <property type="molecule type" value="Genomic_DNA"/>
</dbReference>
<keyword evidence="3" id="KW-1185">Reference proteome</keyword>
<evidence type="ECO:0000256" key="1">
    <source>
        <dbReference type="SAM" id="MobiDB-lite"/>
    </source>
</evidence>
<dbReference type="AlphaFoldDB" id="A0A1C4VSH9"/>
<gene>
    <name evidence="2" type="ORF">GA0070607_2566</name>
</gene>
<name>A0A1C4VSH9_9ACTN</name>
<proteinExistence type="predicted"/>
<sequence length="243" mass="26796">MPSAWSWSSSARQLDRSRPVRSSPPRWLPRVAPRLSAWELSIPACLLGWRPALVGLRGLGRPLLSWLNGTLMAHVWSSPMHRMISLRFEHDRIGAGPSIRRSGDPMDPRNRAGAWAVIAFREVPDATPTHLGCPCRFRGGGDPRHRSSLRLVGTRATTRSGRARTADPVRPGHGAPVHSPGPRHFCIRGRARTDHGDRVRRVPLPGSRQGSAAHPSGVPPGLPRRPPCRAVQIPYLRQRRAVA</sequence>
<protein>
    <submittedName>
        <fullName evidence="2">Uncharacterized protein</fullName>
    </submittedName>
</protein>
<feature type="compositionally biased region" description="Basic and acidic residues" evidence="1">
    <location>
        <begin position="191"/>
        <end position="200"/>
    </location>
</feature>